<dbReference type="PANTHER" id="PTHR30283:SF4">
    <property type="entry name" value="PEROXIDE STRESS RESISTANCE PROTEIN YAAA"/>
    <property type="match status" value="1"/>
</dbReference>
<organism evidence="1 2">
    <name type="scientific">Sulfurospirillum deleyianum (strain ATCC 51133 / DSM 6946 / 5175)</name>
    <dbReference type="NCBI Taxonomy" id="525898"/>
    <lineage>
        <taxon>Bacteria</taxon>
        <taxon>Pseudomonadati</taxon>
        <taxon>Campylobacterota</taxon>
        <taxon>Epsilonproteobacteria</taxon>
        <taxon>Campylobacterales</taxon>
        <taxon>Sulfurospirillaceae</taxon>
        <taxon>Sulfurospirillum</taxon>
    </lineage>
</organism>
<evidence type="ECO:0000313" key="1">
    <source>
        <dbReference type="EMBL" id="ACZ11381.1"/>
    </source>
</evidence>
<proteinExistence type="predicted"/>
<reference evidence="2" key="1">
    <citation type="submission" date="2009-11" db="EMBL/GenBank/DDBJ databases">
        <title>The complete genome of Sulfurospirillum deleyianum DSM 6946.</title>
        <authorList>
            <consortium name="US DOE Joint Genome Institute (JGI-PGF)"/>
            <person name="Lucas S."/>
            <person name="Copeland A."/>
            <person name="Lapidus A."/>
            <person name="Glavina del Rio T."/>
            <person name="Dalin E."/>
            <person name="Tice H."/>
            <person name="Bruce D."/>
            <person name="Goodwin L."/>
            <person name="Pitluck S."/>
            <person name="Kyrpides N."/>
            <person name="Mavromatis K."/>
            <person name="Ivanova N."/>
            <person name="Ovchinnikova G."/>
            <person name="Munk A.C."/>
            <person name="Lu M."/>
            <person name="Brettin T."/>
            <person name="Detter J.C."/>
            <person name="Han C."/>
            <person name="Tapia R."/>
            <person name="Larimer F."/>
            <person name="Land M."/>
            <person name="Hauser L."/>
            <person name="Markowitz V."/>
            <person name="Cheng J.F."/>
            <person name="Hugenholtz P."/>
            <person name="Woyke T."/>
            <person name="Wu D."/>
            <person name="Aumann P."/>
            <person name="Schneider S."/>
            <person name="Lang E."/>
            <person name="Spring S."/>
            <person name="Klenk H.P."/>
            <person name="Eisen J.A."/>
        </authorList>
    </citation>
    <scope>NUCLEOTIDE SEQUENCE [LARGE SCALE GENOMIC DNA]</scope>
    <source>
        <strain evidence="2">ATCC 51133 / DSM 6946 / 5175</strain>
    </source>
</reference>
<protein>
    <submittedName>
        <fullName evidence="1">Uncharacterized protein</fullName>
    </submittedName>
</protein>
<dbReference type="Pfam" id="PF03883">
    <property type="entry name" value="H2O2_YaaD"/>
    <property type="match status" value="1"/>
</dbReference>
<evidence type="ECO:0000313" key="2">
    <source>
        <dbReference type="Proteomes" id="UP000002222"/>
    </source>
</evidence>
<keyword evidence="2" id="KW-1185">Reference proteome</keyword>
<dbReference type="Proteomes" id="UP000002222">
    <property type="component" value="Chromosome"/>
</dbReference>
<dbReference type="GO" id="GO:0033194">
    <property type="term" value="P:response to hydroperoxide"/>
    <property type="evidence" value="ECO:0007669"/>
    <property type="project" value="TreeGrafter"/>
</dbReference>
<dbReference type="RefSeq" id="WP_012856147.1">
    <property type="nucleotide sequence ID" value="NC_013512.1"/>
</dbReference>
<sequence length="247" mass="28797">MKILFSPSETKTTYASEAPLHEKSFIFPELYQKRLFVVEQYRSLLQEANLSTLQTLFGYKEEEKVIAHAAIDPLKALTCKAIERYSGVAYDYLDFRTLDEISQHFLEENLLIFSNLFGPILAKDLIPVYKVHQGQSLNGFKIEPFYKETFQDVLHTWLDGEMVIDLRAGFYEKFFTLKQPYITMKFLKNGKNVSHFAKAYRGMVVRALAQHRPSTEAELQNIPFSGLKIKEILLSKYKYEYIFESID</sequence>
<dbReference type="EMBL" id="CP001816">
    <property type="protein sequence ID" value="ACZ11381.1"/>
    <property type="molecule type" value="Genomic_DNA"/>
</dbReference>
<dbReference type="GO" id="GO:0005829">
    <property type="term" value="C:cytosol"/>
    <property type="evidence" value="ECO:0007669"/>
    <property type="project" value="TreeGrafter"/>
</dbReference>
<dbReference type="InterPro" id="IPR005583">
    <property type="entry name" value="YaaA"/>
</dbReference>
<dbReference type="STRING" id="525898.Sdel_0344"/>
<name>D1AZB4_SULD5</name>
<dbReference type="AlphaFoldDB" id="D1AZB4"/>
<dbReference type="KEGG" id="sdl:Sdel_0344"/>
<accession>D1AZB4</accession>
<gene>
    <name evidence="1" type="ordered locus">Sdel_0344</name>
</gene>
<reference evidence="1 2" key="2">
    <citation type="journal article" date="2010" name="Stand. Genomic Sci.">
        <title>Complete genome sequence of Sulfurospirillum deleyianum type strain (5175).</title>
        <authorList>
            <person name="Sikorski J."/>
            <person name="Lapidus A."/>
            <person name="Copeland A."/>
            <person name="Glavina Del Rio T."/>
            <person name="Nolan M."/>
            <person name="Lucas S."/>
            <person name="Chen F."/>
            <person name="Tice H."/>
            <person name="Cheng J.F."/>
            <person name="Saunders E."/>
            <person name="Bruce D."/>
            <person name="Goodwin L."/>
            <person name="Pitluck S."/>
            <person name="Ovchinnikova G."/>
            <person name="Pati A."/>
            <person name="Ivanova N."/>
            <person name="Mavromatis K."/>
            <person name="Chen A."/>
            <person name="Palaniappan K."/>
            <person name="Chain P."/>
            <person name="Land M."/>
            <person name="Hauser L."/>
            <person name="Chang Y.J."/>
            <person name="Jeffries C.D."/>
            <person name="Brettin T."/>
            <person name="Detter J.C."/>
            <person name="Han C."/>
            <person name="Rohde M."/>
            <person name="Lang E."/>
            <person name="Spring S."/>
            <person name="Goker M."/>
            <person name="Bristow J."/>
            <person name="Eisen J.A."/>
            <person name="Markowitz V."/>
            <person name="Hugenholtz P."/>
            <person name="Kyrpides N.C."/>
            <person name="Klenk H.P."/>
        </authorList>
    </citation>
    <scope>NUCLEOTIDE SEQUENCE [LARGE SCALE GENOMIC DNA]</scope>
    <source>
        <strain evidence="2">ATCC 51133 / DSM 6946 / 5175</strain>
    </source>
</reference>
<dbReference type="OrthoDB" id="3210767at2"/>
<dbReference type="HOGENOM" id="CLU_071581_1_0_7"/>
<dbReference type="eggNOG" id="COG3022">
    <property type="taxonomic scope" value="Bacteria"/>
</dbReference>
<dbReference type="PANTHER" id="PTHR30283">
    <property type="entry name" value="PEROXIDE STRESS RESPONSE PROTEIN YAAA"/>
    <property type="match status" value="1"/>
</dbReference>